<name>A0A7W5BEH2_9BURK</name>
<protein>
    <submittedName>
        <fullName evidence="7">OOP family OmpA-OmpF porin</fullName>
    </submittedName>
</protein>
<dbReference type="Pfam" id="PF00691">
    <property type="entry name" value="OmpA"/>
    <property type="match status" value="1"/>
</dbReference>
<dbReference type="PROSITE" id="PS51123">
    <property type="entry name" value="OMPA_2"/>
    <property type="match status" value="1"/>
</dbReference>
<evidence type="ECO:0000256" key="3">
    <source>
        <dbReference type="ARBA" id="ARBA00023237"/>
    </source>
</evidence>
<dbReference type="RefSeq" id="WP_183443335.1">
    <property type="nucleotide sequence ID" value="NZ_JACHXD010000018.1"/>
</dbReference>
<evidence type="ECO:0000256" key="2">
    <source>
        <dbReference type="ARBA" id="ARBA00023136"/>
    </source>
</evidence>
<comment type="subcellular location">
    <subcellularLocation>
        <location evidence="1">Cell outer membrane</location>
    </subcellularLocation>
</comment>
<dbReference type="PRINTS" id="PR01021">
    <property type="entry name" value="OMPADOMAIN"/>
</dbReference>
<dbReference type="Proteomes" id="UP000541535">
    <property type="component" value="Unassembled WGS sequence"/>
</dbReference>
<feature type="transmembrane region" description="Helical" evidence="5">
    <location>
        <begin position="24"/>
        <end position="44"/>
    </location>
</feature>
<dbReference type="GO" id="GO:0009279">
    <property type="term" value="C:cell outer membrane"/>
    <property type="evidence" value="ECO:0007669"/>
    <property type="project" value="UniProtKB-SubCell"/>
</dbReference>
<keyword evidence="2 4" id="KW-0472">Membrane</keyword>
<dbReference type="Gene3D" id="3.30.1330.60">
    <property type="entry name" value="OmpA-like domain"/>
    <property type="match status" value="1"/>
</dbReference>
<dbReference type="PANTHER" id="PTHR30329">
    <property type="entry name" value="STATOR ELEMENT OF FLAGELLAR MOTOR COMPLEX"/>
    <property type="match status" value="1"/>
</dbReference>
<evidence type="ECO:0000256" key="4">
    <source>
        <dbReference type="PROSITE-ProRule" id="PRU00473"/>
    </source>
</evidence>
<keyword evidence="8" id="KW-1185">Reference proteome</keyword>
<keyword evidence="3" id="KW-0998">Cell outer membrane</keyword>
<evidence type="ECO:0000313" key="8">
    <source>
        <dbReference type="Proteomes" id="UP000541535"/>
    </source>
</evidence>
<dbReference type="InterPro" id="IPR050330">
    <property type="entry name" value="Bact_OuterMem_StrucFunc"/>
</dbReference>
<gene>
    <name evidence="7" type="ORF">FHS03_004712</name>
</gene>
<feature type="domain" description="OmpA-like" evidence="6">
    <location>
        <begin position="64"/>
        <end position="191"/>
    </location>
</feature>
<dbReference type="InterPro" id="IPR006664">
    <property type="entry name" value="OMP_bac"/>
</dbReference>
<organism evidence="7 8">
    <name type="scientific">Pseudoduganella violacea</name>
    <dbReference type="NCBI Taxonomy" id="1715466"/>
    <lineage>
        <taxon>Bacteria</taxon>
        <taxon>Pseudomonadati</taxon>
        <taxon>Pseudomonadota</taxon>
        <taxon>Betaproteobacteria</taxon>
        <taxon>Burkholderiales</taxon>
        <taxon>Oxalobacteraceae</taxon>
        <taxon>Telluria group</taxon>
        <taxon>Pseudoduganella</taxon>
    </lineage>
</organism>
<evidence type="ECO:0000313" key="7">
    <source>
        <dbReference type="EMBL" id="MBB3121634.1"/>
    </source>
</evidence>
<reference evidence="7 8" key="1">
    <citation type="submission" date="2020-08" db="EMBL/GenBank/DDBJ databases">
        <title>Genomic Encyclopedia of Type Strains, Phase III (KMG-III): the genomes of soil and plant-associated and newly described type strains.</title>
        <authorList>
            <person name="Whitman W."/>
        </authorList>
    </citation>
    <scope>NUCLEOTIDE SEQUENCE [LARGE SCALE GENOMIC DNA]</scope>
    <source>
        <strain evidence="7 8">CECT 8897</strain>
    </source>
</reference>
<dbReference type="InterPro" id="IPR036737">
    <property type="entry name" value="OmpA-like_sf"/>
</dbReference>
<dbReference type="CDD" id="cd07185">
    <property type="entry name" value="OmpA_C-like"/>
    <property type="match status" value="1"/>
</dbReference>
<dbReference type="AlphaFoldDB" id="A0A7W5BEH2"/>
<evidence type="ECO:0000256" key="5">
    <source>
        <dbReference type="SAM" id="Phobius"/>
    </source>
</evidence>
<dbReference type="SUPFAM" id="SSF103088">
    <property type="entry name" value="OmpA-like"/>
    <property type="match status" value="1"/>
</dbReference>
<dbReference type="InterPro" id="IPR006665">
    <property type="entry name" value="OmpA-like"/>
</dbReference>
<evidence type="ECO:0000256" key="1">
    <source>
        <dbReference type="ARBA" id="ARBA00004442"/>
    </source>
</evidence>
<dbReference type="PANTHER" id="PTHR30329:SF21">
    <property type="entry name" value="LIPOPROTEIN YIAD-RELATED"/>
    <property type="match status" value="1"/>
</dbReference>
<accession>A0A7W5BEH2</accession>
<dbReference type="EMBL" id="JACHXD010000018">
    <property type="protein sequence ID" value="MBB3121634.1"/>
    <property type="molecule type" value="Genomic_DNA"/>
</dbReference>
<proteinExistence type="predicted"/>
<sequence length="194" mass="20829">MSASREQDNATSSQQFWYPILNKLIPFMVLICMLALVVSGARFLKPTTDKGSNVPTIVLSPEASPGAAKTLPADQLFEFASSVIGQTGLKTLAELATSLEQEAPAKVIIVGHTDALGSTSFNSKLSQARADAVREQLLKSKKIRPQSVFAIGVADHYPIIKAAQCPGKAEAELIQCLAPNRRVEIWTKPDAIAQ</sequence>
<comment type="caution">
    <text evidence="7">The sequence shown here is derived from an EMBL/GenBank/DDBJ whole genome shotgun (WGS) entry which is preliminary data.</text>
</comment>
<keyword evidence="5" id="KW-0812">Transmembrane</keyword>
<evidence type="ECO:0000259" key="6">
    <source>
        <dbReference type="PROSITE" id="PS51123"/>
    </source>
</evidence>
<keyword evidence="5" id="KW-1133">Transmembrane helix</keyword>